<dbReference type="InterPro" id="IPR014729">
    <property type="entry name" value="Rossmann-like_a/b/a_fold"/>
</dbReference>
<feature type="domain" description="UspA" evidence="2">
    <location>
        <begin position="10"/>
        <end position="148"/>
    </location>
</feature>
<organism evidence="3 4">
    <name type="scientific">Nocardioides koreensis</name>
    <dbReference type="NCBI Taxonomy" id="433651"/>
    <lineage>
        <taxon>Bacteria</taxon>
        <taxon>Bacillati</taxon>
        <taxon>Actinomycetota</taxon>
        <taxon>Actinomycetes</taxon>
        <taxon>Propionibacteriales</taxon>
        <taxon>Nocardioidaceae</taxon>
        <taxon>Nocardioides</taxon>
    </lineage>
</organism>
<dbReference type="EMBL" id="BAAAQR010000007">
    <property type="protein sequence ID" value="GAA2147868.1"/>
    <property type="molecule type" value="Genomic_DNA"/>
</dbReference>
<name>A0ABP5LMS8_9ACTN</name>
<dbReference type="InterPro" id="IPR006015">
    <property type="entry name" value="Universal_stress_UspA"/>
</dbReference>
<feature type="domain" description="UspA" evidence="2">
    <location>
        <begin position="163"/>
        <end position="295"/>
    </location>
</feature>
<evidence type="ECO:0000313" key="3">
    <source>
        <dbReference type="EMBL" id="GAA2147868.1"/>
    </source>
</evidence>
<evidence type="ECO:0000256" key="1">
    <source>
        <dbReference type="ARBA" id="ARBA00008791"/>
    </source>
</evidence>
<dbReference type="PANTHER" id="PTHR46553">
    <property type="entry name" value="ADENINE NUCLEOTIDE ALPHA HYDROLASES-LIKE SUPERFAMILY PROTEIN"/>
    <property type="match status" value="1"/>
</dbReference>
<reference evidence="4" key="1">
    <citation type="journal article" date="2019" name="Int. J. Syst. Evol. Microbiol.">
        <title>The Global Catalogue of Microorganisms (GCM) 10K type strain sequencing project: providing services to taxonomists for standard genome sequencing and annotation.</title>
        <authorList>
            <consortium name="The Broad Institute Genomics Platform"/>
            <consortium name="The Broad Institute Genome Sequencing Center for Infectious Disease"/>
            <person name="Wu L."/>
            <person name="Ma J."/>
        </authorList>
    </citation>
    <scope>NUCLEOTIDE SEQUENCE [LARGE SCALE GENOMIC DNA]</scope>
    <source>
        <strain evidence="4">JCM 16022</strain>
    </source>
</reference>
<dbReference type="SUPFAM" id="SSF52402">
    <property type="entry name" value="Adenine nucleotide alpha hydrolases-like"/>
    <property type="match status" value="2"/>
</dbReference>
<evidence type="ECO:0000259" key="2">
    <source>
        <dbReference type="Pfam" id="PF00582"/>
    </source>
</evidence>
<comment type="caution">
    <text evidence="3">The sequence shown here is derived from an EMBL/GenBank/DDBJ whole genome shotgun (WGS) entry which is preliminary data.</text>
</comment>
<protein>
    <submittedName>
        <fullName evidence="3">Universal stress protein</fullName>
    </submittedName>
</protein>
<dbReference type="RefSeq" id="WP_344152531.1">
    <property type="nucleotide sequence ID" value="NZ_BAAAQR010000007.1"/>
</dbReference>
<dbReference type="PRINTS" id="PR01438">
    <property type="entry name" value="UNVRSLSTRESS"/>
</dbReference>
<evidence type="ECO:0000313" key="4">
    <source>
        <dbReference type="Proteomes" id="UP001501771"/>
    </source>
</evidence>
<dbReference type="PANTHER" id="PTHR46553:SF3">
    <property type="entry name" value="ADENINE NUCLEOTIDE ALPHA HYDROLASES-LIKE SUPERFAMILY PROTEIN"/>
    <property type="match status" value="1"/>
</dbReference>
<comment type="similarity">
    <text evidence="1">Belongs to the universal stress protein A family.</text>
</comment>
<proteinExistence type="inferred from homology"/>
<keyword evidence="4" id="KW-1185">Reference proteome</keyword>
<dbReference type="Proteomes" id="UP001501771">
    <property type="component" value="Unassembled WGS sequence"/>
</dbReference>
<accession>A0ABP5LMS8</accession>
<dbReference type="InterPro" id="IPR006016">
    <property type="entry name" value="UspA"/>
</dbReference>
<gene>
    <name evidence="3" type="ORF">GCM10009844_25590</name>
</gene>
<dbReference type="Pfam" id="PF00582">
    <property type="entry name" value="Usp"/>
    <property type="match status" value="2"/>
</dbReference>
<sequence length="302" mass="32086">MTGEVPAGAVTVGIDDSDASFVALRWAVREAELEQRPLCIVHSYDPRPAVYSGVGATFPGVDLSDTLDKAAEEVLHRARHLAREQAPELPVTLVWSTLDPREALAESAKAASLLVVASRGHGRMAHLLLGSVGLWISQHAPCPVVVVRGDLDAAGEYVDRRWIVVGTDGTPAAEAAVEFAFAQASRRDARLTVVRCLPVEVGGLHRAHEGPVEGDCPERRALEDQVSRLAERHPEVRVDTELRRGSAAGHLTRVSEGASMVVVGSRPRHGPGPWGFGGVRRAVAEHASCAVAVVPGHPGSDD</sequence>
<dbReference type="Gene3D" id="3.40.50.620">
    <property type="entry name" value="HUPs"/>
    <property type="match status" value="2"/>
</dbReference>